<protein>
    <submittedName>
        <fullName evidence="3">Uncharacterized protein</fullName>
    </submittedName>
</protein>
<evidence type="ECO:0000313" key="3">
    <source>
        <dbReference type="EMBL" id="KAK2152341.1"/>
    </source>
</evidence>
<evidence type="ECO:0000256" key="2">
    <source>
        <dbReference type="SAM" id="Phobius"/>
    </source>
</evidence>
<keyword evidence="4" id="KW-1185">Reference proteome</keyword>
<sequence>METKRSGRTLSRMNETSCKPGTPKREGDDLNVRWTPTRPGTVDYLHMDSTVDELRTRMSVRFKCNEVALWNSLVPDLAATCRHCRAPQNCDVSKTWMFFGLTICLLCVVIILLCAIVWSHKNDTSMVYWNDDDDDDDDNVMRRRRRTTKMTMMMTNKPGRDIGIKQSLLIKPTNDILRLLDTEKRMELIQTVRLDLYVTNPGSLFKTRQILLSWIVAQLINTSKGSEASYAISCRLSLHCLYDEDVHVNLMPVAGLPGSGFQMIIKEMSVSRDLFSTDFSISGDDRSARYQMGCQSQDNLYDIQRNIYRVPSYQKEPFARAVNASHIWDNEWESFWIGDTPGIRN</sequence>
<feature type="compositionally biased region" description="Polar residues" evidence="1">
    <location>
        <begin position="8"/>
        <end position="19"/>
    </location>
</feature>
<keyword evidence="2" id="KW-0472">Membrane</keyword>
<evidence type="ECO:0000313" key="4">
    <source>
        <dbReference type="Proteomes" id="UP001208570"/>
    </source>
</evidence>
<comment type="caution">
    <text evidence="3">The sequence shown here is derived from an EMBL/GenBank/DDBJ whole genome shotgun (WGS) entry which is preliminary data.</text>
</comment>
<feature type="transmembrane region" description="Helical" evidence="2">
    <location>
        <begin position="95"/>
        <end position="118"/>
    </location>
</feature>
<evidence type="ECO:0000256" key="1">
    <source>
        <dbReference type="SAM" id="MobiDB-lite"/>
    </source>
</evidence>
<organism evidence="3 4">
    <name type="scientific">Paralvinella palmiformis</name>
    <dbReference type="NCBI Taxonomy" id="53620"/>
    <lineage>
        <taxon>Eukaryota</taxon>
        <taxon>Metazoa</taxon>
        <taxon>Spiralia</taxon>
        <taxon>Lophotrochozoa</taxon>
        <taxon>Annelida</taxon>
        <taxon>Polychaeta</taxon>
        <taxon>Sedentaria</taxon>
        <taxon>Canalipalpata</taxon>
        <taxon>Terebellida</taxon>
        <taxon>Terebelliformia</taxon>
        <taxon>Alvinellidae</taxon>
        <taxon>Paralvinella</taxon>
    </lineage>
</organism>
<accession>A0AAD9JG25</accession>
<keyword evidence="2" id="KW-1133">Transmembrane helix</keyword>
<name>A0AAD9JG25_9ANNE</name>
<feature type="region of interest" description="Disordered" evidence="1">
    <location>
        <begin position="1"/>
        <end position="29"/>
    </location>
</feature>
<dbReference type="AlphaFoldDB" id="A0AAD9JG25"/>
<reference evidence="3" key="1">
    <citation type="journal article" date="2023" name="Mol. Biol. Evol.">
        <title>Third-Generation Sequencing Reveals the Adaptive Role of the Epigenome in Three Deep-Sea Polychaetes.</title>
        <authorList>
            <person name="Perez M."/>
            <person name="Aroh O."/>
            <person name="Sun Y."/>
            <person name="Lan Y."/>
            <person name="Juniper S.K."/>
            <person name="Young C.R."/>
            <person name="Angers B."/>
            <person name="Qian P.Y."/>
        </authorList>
    </citation>
    <scope>NUCLEOTIDE SEQUENCE</scope>
    <source>
        <strain evidence="3">P08H-3</strain>
    </source>
</reference>
<gene>
    <name evidence="3" type="ORF">LSH36_331g03068</name>
</gene>
<keyword evidence="2" id="KW-0812">Transmembrane</keyword>
<dbReference type="Proteomes" id="UP001208570">
    <property type="component" value="Unassembled WGS sequence"/>
</dbReference>
<dbReference type="EMBL" id="JAODUP010000331">
    <property type="protein sequence ID" value="KAK2152341.1"/>
    <property type="molecule type" value="Genomic_DNA"/>
</dbReference>
<proteinExistence type="predicted"/>